<name>A0A5C5XAS5_9PLAN</name>
<reference evidence="2 3" key="1">
    <citation type="submission" date="2019-02" db="EMBL/GenBank/DDBJ databases">
        <title>Deep-cultivation of Planctomycetes and their phenomic and genomic characterization uncovers novel biology.</title>
        <authorList>
            <person name="Wiegand S."/>
            <person name="Jogler M."/>
            <person name="Boedeker C."/>
            <person name="Pinto D."/>
            <person name="Vollmers J."/>
            <person name="Rivas-Marin E."/>
            <person name="Kohn T."/>
            <person name="Peeters S.H."/>
            <person name="Heuer A."/>
            <person name="Rast P."/>
            <person name="Oberbeckmann S."/>
            <person name="Bunk B."/>
            <person name="Jeske O."/>
            <person name="Meyerdierks A."/>
            <person name="Storesund J.E."/>
            <person name="Kallscheuer N."/>
            <person name="Luecker S."/>
            <person name="Lage O.M."/>
            <person name="Pohl T."/>
            <person name="Merkel B.J."/>
            <person name="Hornburger P."/>
            <person name="Mueller R.-W."/>
            <person name="Bruemmer F."/>
            <person name="Labrenz M."/>
            <person name="Spormann A.M."/>
            <person name="Op Den Camp H."/>
            <person name="Overmann J."/>
            <person name="Amann R."/>
            <person name="Jetten M.S.M."/>
            <person name="Mascher T."/>
            <person name="Medema M.H."/>
            <person name="Devos D.P."/>
            <person name="Kaster A.-K."/>
            <person name="Ovreas L."/>
            <person name="Rohde M."/>
            <person name="Galperin M.Y."/>
            <person name="Jogler C."/>
        </authorList>
    </citation>
    <scope>NUCLEOTIDE SEQUENCE [LARGE SCALE GENOMIC DNA]</scope>
    <source>
        <strain evidence="2 3">Pan54</strain>
    </source>
</reference>
<feature type="transmembrane region" description="Helical" evidence="1">
    <location>
        <begin position="182"/>
        <end position="198"/>
    </location>
</feature>
<gene>
    <name evidence="2" type="ORF">Pan54_02080</name>
</gene>
<evidence type="ECO:0000313" key="3">
    <source>
        <dbReference type="Proteomes" id="UP000316095"/>
    </source>
</evidence>
<dbReference type="Proteomes" id="UP000316095">
    <property type="component" value="Unassembled WGS sequence"/>
</dbReference>
<keyword evidence="1" id="KW-0812">Transmembrane</keyword>
<sequence length="215" mass="24865">MVTVNVKYSISNNYLIIREFKDFLIFSLLSWIIVFVSTFACSTVLVELIDQALKASYIYFGISLIVTFSYAILMINVATQLALRTVDKEYLISKRCVEMSVILPIAGKIRISKKQYTGIAYRIFHAKETLVIARFIPNKYNRILLLNYLLFPKLFFNCNIIIARNFGVDRGVKGSSKYDEESIVISLYPVFMLINKYSNMHGRVQTRNNEYLLDT</sequence>
<feature type="transmembrane region" description="Helical" evidence="1">
    <location>
        <begin position="143"/>
        <end position="162"/>
    </location>
</feature>
<dbReference type="AlphaFoldDB" id="A0A5C5XAS5"/>
<keyword evidence="3" id="KW-1185">Reference proteome</keyword>
<accession>A0A5C5XAS5</accession>
<comment type="caution">
    <text evidence="2">The sequence shown here is derived from an EMBL/GenBank/DDBJ whole genome shotgun (WGS) entry which is preliminary data.</text>
</comment>
<feature type="transmembrane region" description="Helical" evidence="1">
    <location>
        <begin position="57"/>
        <end position="78"/>
    </location>
</feature>
<organism evidence="2 3">
    <name type="scientific">Rubinisphaera italica</name>
    <dbReference type="NCBI Taxonomy" id="2527969"/>
    <lineage>
        <taxon>Bacteria</taxon>
        <taxon>Pseudomonadati</taxon>
        <taxon>Planctomycetota</taxon>
        <taxon>Planctomycetia</taxon>
        <taxon>Planctomycetales</taxon>
        <taxon>Planctomycetaceae</taxon>
        <taxon>Rubinisphaera</taxon>
    </lineage>
</organism>
<evidence type="ECO:0000256" key="1">
    <source>
        <dbReference type="SAM" id="Phobius"/>
    </source>
</evidence>
<protein>
    <submittedName>
        <fullName evidence="2">Uncharacterized protein</fullName>
    </submittedName>
</protein>
<keyword evidence="1" id="KW-1133">Transmembrane helix</keyword>
<dbReference type="EMBL" id="SJPG01000001">
    <property type="protein sequence ID" value="TWT59501.1"/>
    <property type="molecule type" value="Genomic_DNA"/>
</dbReference>
<proteinExistence type="predicted"/>
<evidence type="ECO:0000313" key="2">
    <source>
        <dbReference type="EMBL" id="TWT59501.1"/>
    </source>
</evidence>
<keyword evidence="1" id="KW-0472">Membrane</keyword>
<feature type="transmembrane region" description="Helical" evidence="1">
    <location>
        <begin position="23"/>
        <end position="45"/>
    </location>
</feature>